<gene>
    <name evidence="1" type="ORF">F6X51_01950</name>
</gene>
<name>A0A6N6N042_9HYPH</name>
<keyword evidence="2" id="KW-1185">Reference proteome</keyword>
<protein>
    <submittedName>
        <fullName evidence="1">Uncharacterized protein</fullName>
    </submittedName>
</protein>
<sequence length="77" mass="8572">MGRPARGFAVRIDFGGQESIVEACTERGLCLLAEAFFRELYARPCTVTYTIECQDEGAGRRIAAYLEDVWLELIGVP</sequence>
<evidence type="ECO:0000313" key="2">
    <source>
        <dbReference type="Proteomes" id="UP000441523"/>
    </source>
</evidence>
<dbReference type="EMBL" id="VZZJ01000002">
    <property type="protein sequence ID" value="KAB1075475.1"/>
    <property type="molecule type" value="Genomic_DNA"/>
</dbReference>
<reference evidence="1 2" key="1">
    <citation type="submission" date="2019-09" db="EMBL/GenBank/DDBJ databases">
        <title>YIM 132548 draft genome.</title>
        <authorList>
            <person name="Jiang L."/>
        </authorList>
    </citation>
    <scope>NUCLEOTIDE SEQUENCE [LARGE SCALE GENOMIC DNA]</scope>
    <source>
        <strain evidence="1 2">YIM 132548</strain>
    </source>
</reference>
<comment type="caution">
    <text evidence="1">The sequence shown here is derived from an EMBL/GenBank/DDBJ whole genome shotgun (WGS) entry which is preliminary data.</text>
</comment>
<evidence type="ECO:0000313" key="1">
    <source>
        <dbReference type="EMBL" id="KAB1075475.1"/>
    </source>
</evidence>
<dbReference type="Proteomes" id="UP000441523">
    <property type="component" value="Unassembled WGS sequence"/>
</dbReference>
<dbReference type="AlphaFoldDB" id="A0A6N6N042"/>
<dbReference type="RefSeq" id="WP_150961491.1">
    <property type="nucleotide sequence ID" value="NZ_VZZJ01000002.1"/>
</dbReference>
<accession>A0A6N6N042</accession>
<organism evidence="1 2">
    <name type="scientific">Methylobacterium planeticum</name>
    <dbReference type="NCBI Taxonomy" id="2615211"/>
    <lineage>
        <taxon>Bacteria</taxon>
        <taxon>Pseudomonadati</taxon>
        <taxon>Pseudomonadota</taxon>
        <taxon>Alphaproteobacteria</taxon>
        <taxon>Hyphomicrobiales</taxon>
        <taxon>Methylobacteriaceae</taxon>
        <taxon>Methylobacterium</taxon>
    </lineage>
</organism>
<proteinExistence type="predicted"/>